<dbReference type="Gene3D" id="2.20.25.10">
    <property type="match status" value="1"/>
</dbReference>
<dbReference type="InterPro" id="IPR005651">
    <property type="entry name" value="Trm112-like"/>
</dbReference>
<dbReference type="AlphaFoldDB" id="A0A9D1R0V6"/>
<dbReference type="Proteomes" id="UP000824264">
    <property type="component" value="Unassembled WGS sequence"/>
</dbReference>
<comment type="similarity">
    <text evidence="1">Belongs to the UPF0434 family.</text>
</comment>
<organism evidence="2 3">
    <name type="scientific">Candidatus Bilophila faecipullorum</name>
    <dbReference type="NCBI Taxonomy" id="2838482"/>
    <lineage>
        <taxon>Bacteria</taxon>
        <taxon>Pseudomonadati</taxon>
        <taxon>Thermodesulfobacteriota</taxon>
        <taxon>Desulfovibrionia</taxon>
        <taxon>Desulfovibrionales</taxon>
        <taxon>Desulfovibrionaceae</taxon>
        <taxon>Bilophila</taxon>
    </lineage>
</organism>
<dbReference type="Pfam" id="PF03966">
    <property type="entry name" value="Trm112p"/>
    <property type="match status" value="1"/>
</dbReference>
<gene>
    <name evidence="2" type="ORF">H9874_09925</name>
</gene>
<reference evidence="2" key="2">
    <citation type="submission" date="2021-04" db="EMBL/GenBank/DDBJ databases">
        <authorList>
            <person name="Gilroy R."/>
        </authorList>
    </citation>
    <scope>NUCLEOTIDE SEQUENCE</scope>
    <source>
        <strain evidence="2">ChiSxjej5B17-1746</strain>
    </source>
</reference>
<accession>A0A9D1R0V6</accession>
<sequence>MALNPELLSLLACPVCRGDVEPVDNETGLECAACGLVYPVRDAIPIMLPEEAVRKEDWERGQRKKSR</sequence>
<dbReference type="HAMAP" id="MF_01187">
    <property type="entry name" value="UPF0434"/>
    <property type="match status" value="1"/>
</dbReference>
<dbReference type="SUPFAM" id="SSF158997">
    <property type="entry name" value="Trm112p-like"/>
    <property type="match status" value="1"/>
</dbReference>
<reference evidence="2" key="1">
    <citation type="journal article" date="2021" name="PeerJ">
        <title>Extensive microbial diversity within the chicken gut microbiome revealed by metagenomics and culture.</title>
        <authorList>
            <person name="Gilroy R."/>
            <person name="Ravi A."/>
            <person name="Getino M."/>
            <person name="Pursley I."/>
            <person name="Horton D.L."/>
            <person name="Alikhan N.F."/>
            <person name="Baker D."/>
            <person name="Gharbi K."/>
            <person name="Hall N."/>
            <person name="Watson M."/>
            <person name="Adriaenssens E.M."/>
            <person name="Foster-Nyarko E."/>
            <person name="Jarju S."/>
            <person name="Secka A."/>
            <person name="Antonio M."/>
            <person name="Oren A."/>
            <person name="Chaudhuri R.R."/>
            <person name="La Ragione R."/>
            <person name="Hildebrand F."/>
            <person name="Pallen M.J."/>
        </authorList>
    </citation>
    <scope>NUCLEOTIDE SEQUENCE</scope>
    <source>
        <strain evidence="2">ChiSxjej5B17-1746</strain>
    </source>
</reference>
<evidence type="ECO:0000313" key="3">
    <source>
        <dbReference type="Proteomes" id="UP000824264"/>
    </source>
</evidence>
<protein>
    <recommendedName>
        <fullName evidence="1">UPF0434 protein H9874_09925</fullName>
    </recommendedName>
</protein>
<name>A0A9D1R0V6_9BACT</name>
<comment type="caution">
    <text evidence="2">The sequence shown here is derived from an EMBL/GenBank/DDBJ whole genome shotgun (WGS) entry which is preliminary data.</text>
</comment>
<dbReference type="EMBL" id="DXGI01000372">
    <property type="protein sequence ID" value="HIW79443.1"/>
    <property type="molecule type" value="Genomic_DNA"/>
</dbReference>
<evidence type="ECO:0000256" key="1">
    <source>
        <dbReference type="HAMAP-Rule" id="MF_01187"/>
    </source>
</evidence>
<evidence type="ECO:0000313" key="2">
    <source>
        <dbReference type="EMBL" id="HIW79443.1"/>
    </source>
</evidence>
<proteinExistence type="inferred from homology"/>